<dbReference type="AlphaFoldDB" id="A0A7M5USH0"/>
<sequence>MPTILVSSSDQKQPPKMQENLKKHPEQPNNQEQKTTSENSDEKPSPSEFFQEFYSGVTLHGFRFLFEGNPIRRLIWFVITTAVFLFCFVMFYGLFMDFLVRKTTTAIDKRIQEKDIPFPTVTICPINAQSKQKLNSLPINIFSMKDFIDTAATVLTHAGDVNITEDDEFFFQYVNDMGAETYTDFLKLYQVTYKDIMETEVVNSLVFDYYGYNCIFYGEACEEGAIVDDKIWDGADSQVLCMQFNYFDPRQSPYVIGKAKSYFDGFNIFFDLGEVFYSWSDFKKGMVVTIDNHGDDQSLMSSSEYIFLKPGEMTTLKLTETEIIRLPAPYDTQCAEKRLPMIDPNRRYTKGLCVMNCVLERLYQQCGCIAEHYKRLVQNTDIPICTLRETRCFILRKWQLLVEDDEYVLTCYNSCPDECQHHSYTVKKTSASLGTEEIYERARHMVPKFENKTIDDIEKYYQRHVLGLHVSFVDNVVKSEKAHPVVTLISLIANVGGAVGLGLGFSFITCFEFIFFIYDFIKLKILQQKRKRKTGPDNNNNSEEA</sequence>
<evidence type="ECO:0000256" key="1">
    <source>
        <dbReference type="ARBA" id="ARBA00004141"/>
    </source>
</evidence>
<dbReference type="PANTHER" id="PTHR11690">
    <property type="entry name" value="AMILORIDE-SENSITIVE SODIUM CHANNEL-RELATED"/>
    <property type="match status" value="1"/>
</dbReference>
<evidence type="ECO:0000313" key="15">
    <source>
        <dbReference type="Proteomes" id="UP000594262"/>
    </source>
</evidence>
<dbReference type="Pfam" id="PF00858">
    <property type="entry name" value="ASC"/>
    <property type="match status" value="1"/>
</dbReference>
<evidence type="ECO:0000256" key="12">
    <source>
        <dbReference type="SAM" id="MobiDB-lite"/>
    </source>
</evidence>
<keyword evidence="2 11" id="KW-0813">Transport</keyword>
<keyword evidence="15" id="KW-1185">Reference proteome</keyword>
<dbReference type="OrthoDB" id="6538044at2759"/>
<feature type="transmembrane region" description="Helical" evidence="13">
    <location>
        <begin position="74"/>
        <end position="95"/>
    </location>
</feature>
<keyword evidence="9 11" id="KW-0739">Sodium transport</keyword>
<dbReference type="InterPro" id="IPR001873">
    <property type="entry name" value="ENaC"/>
</dbReference>
<keyword evidence="8 13" id="KW-0472">Membrane</keyword>
<keyword evidence="4 11" id="KW-0812">Transmembrane</keyword>
<proteinExistence type="inferred from homology"/>
<evidence type="ECO:0000256" key="13">
    <source>
        <dbReference type="SAM" id="Phobius"/>
    </source>
</evidence>
<evidence type="ECO:0000256" key="9">
    <source>
        <dbReference type="ARBA" id="ARBA00023201"/>
    </source>
</evidence>
<evidence type="ECO:0000256" key="3">
    <source>
        <dbReference type="ARBA" id="ARBA00022461"/>
    </source>
</evidence>
<dbReference type="Gene3D" id="1.10.287.770">
    <property type="entry name" value="YojJ-like"/>
    <property type="match status" value="1"/>
</dbReference>
<protein>
    <submittedName>
        <fullName evidence="14">Uncharacterized protein</fullName>
    </submittedName>
</protein>
<keyword evidence="7 11" id="KW-0406">Ion transport</keyword>
<evidence type="ECO:0000256" key="4">
    <source>
        <dbReference type="ARBA" id="ARBA00022692"/>
    </source>
</evidence>
<comment type="similarity">
    <text evidence="11">Belongs to the amiloride-sensitive sodium channel (TC 1.A.6) family.</text>
</comment>
<evidence type="ECO:0000256" key="11">
    <source>
        <dbReference type="RuleBase" id="RU000679"/>
    </source>
</evidence>
<dbReference type="RefSeq" id="XP_066936034.1">
    <property type="nucleotide sequence ID" value="XM_067079933.1"/>
</dbReference>
<dbReference type="PRINTS" id="PR01078">
    <property type="entry name" value="AMINACHANNEL"/>
</dbReference>
<evidence type="ECO:0000256" key="5">
    <source>
        <dbReference type="ARBA" id="ARBA00022989"/>
    </source>
</evidence>
<evidence type="ECO:0000256" key="7">
    <source>
        <dbReference type="ARBA" id="ARBA00023065"/>
    </source>
</evidence>
<dbReference type="EnsemblMetazoa" id="CLYHEMT001911.1">
    <property type="protein sequence ID" value="CLYHEMP001911.1"/>
    <property type="gene ID" value="CLYHEMG001911"/>
</dbReference>
<dbReference type="GO" id="GO:0005886">
    <property type="term" value="C:plasma membrane"/>
    <property type="evidence" value="ECO:0007669"/>
    <property type="project" value="TreeGrafter"/>
</dbReference>
<feature type="compositionally biased region" description="Polar residues" evidence="12">
    <location>
        <begin position="1"/>
        <end position="12"/>
    </location>
</feature>
<feature type="compositionally biased region" description="Polar residues" evidence="12">
    <location>
        <begin position="27"/>
        <end position="38"/>
    </location>
</feature>
<comment type="subcellular location">
    <subcellularLocation>
        <location evidence="1">Membrane</location>
        <topology evidence="1">Multi-pass membrane protein</topology>
    </subcellularLocation>
</comment>
<keyword evidence="6" id="KW-0915">Sodium</keyword>
<dbReference type="GO" id="GO:0015280">
    <property type="term" value="F:ligand-gated sodium channel activity"/>
    <property type="evidence" value="ECO:0007669"/>
    <property type="project" value="TreeGrafter"/>
</dbReference>
<keyword evidence="10 11" id="KW-0407">Ion channel</keyword>
<feature type="transmembrane region" description="Helical" evidence="13">
    <location>
        <begin position="488"/>
        <end position="521"/>
    </location>
</feature>
<organism evidence="14 15">
    <name type="scientific">Clytia hemisphaerica</name>
    <dbReference type="NCBI Taxonomy" id="252671"/>
    <lineage>
        <taxon>Eukaryota</taxon>
        <taxon>Metazoa</taxon>
        <taxon>Cnidaria</taxon>
        <taxon>Hydrozoa</taxon>
        <taxon>Hydroidolina</taxon>
        <taxon>Leptothecata</taxon>
        <taxon>Obeliida</taxon>
        <taxon>Clytiidae</taxon>
        <taxon>Clytia</taxon>
    </lineage>
</organism>
<evidence type="ECO:0000313" key="14">
    <source>
        <dbReference type="EnsemblMetazoa" id="CLYHEMP001911.1"/>
    </source>
</evidence>
<evidence type="ECO:0000256" key="10">
    <source>
        <dbReference type="ARBA" id="ARBA00023303"/>
    </source>
</evidence>
<reference evidence="14" key="1">
    <citation type="submission" date="2021-01" db="UniProtKB">
        <authorList>
            <consortium name="EnsemblMetazoa"/>
        </authorList>
    </citation>
    <scope>IDENTIFICATION</scope>
</reference>
<dbReference type="GeneID" id="136823763"/>
<name>A0A7M5USH0_9CNID</name>
<evidence type="ECO:0000256" key="8">
    <source>
        <dbReference type="ARBA" id="ARBA00023136"/>
    </source>
</evidence>
<keyword evidence="3 11" id="KW-0894">Sodium channel</keyword>
<feature type="region of interest" description="Disordered" evidence="12">
    <location>
        <begin position="1"/>
        <end position="46"/>
    </location>
</feature>
<accession>A0A7M5USH0</accession>
<evidence type="ECO:0000256" key="6">
    <source>
        <dbReference type="ARBA" id="ARBA00023053"/>
    </source>
</evidence>
<keyword evidence="5 13" id="KW-1133">Transmembrane helix</keyword>
<dbReference type="Proteomes" id="UP000594262">
    <property type="component" value="Unplaced"/>
</dbReference>
<dbReference type="Gene3D" id="1.10.287.820">
    <property type="entry name" value="Acid-sensing ion channel domain"/>
    <property type="match status" value="1"/>
</dbReference>
<evidence type="ECO:0000256" key="2">
    <source>
        <dbReference type="ARBA" id="ARBA00022448"/>
    </source>
</evidence>